<sequence length="335" mass="36705">MAPRTLDIDEVSTSDSGSEDGAVDADDDAASKLASSPPPPTGTPEPAPEVKCLWEDCGQTFTDLQPFIEHLHSFHIGIHKSRYACEWTGCARKGKSQTSRFALLSHLRSHTGEKPFTCPRPECDKSFTRSDALAKHMRVQHNTPPQGGAAQGARDADESRDTHGAPAARRAEQAGDESLDTSEDRPAANGASTLATAQRFVHGARAELPSYEARELEHVLRRASAPSRKRMRHDASSPSAPDSSDEGELPQDEDGRQALFQRYLGEKAKLRAGMRAREQWLSQVQALRREESELSQACKATLDQLLHRCLGDEYAAAMQSPPASPKRYDTRPESL</sequence>
<dbReference type="InterPro" id="IPR043359">
    <property type="entry name" value="GLI-like"/>
</dbReference>
<feature type="compositionally biased region" description="Acidic residues" evidence="10">
    <location>
        <begin position="243"/>
        <end position="252"/>
    </location>
</feature>
<dbReference type="GO" id="GO:0000978">
    <property type="term" value="F:RNA polymerase II cis-regulatory region sequence-specific DNA binding"/>
    <property type="evidence" value="ECO:0007669"/>
    <property type="project" value="TreeGrafter"/>
</dbReference>
<feature type="domain" description="C2H2-type" evidence="11">
    <location>
        <begin position="50"/>
        <end position="80"/>
    </location>
</feature>
<evidence type="ECO:0000256" key="1">
    <source>
        <dbReference type="ARBA" id="ARBA00004123"/>
    </source>
</evidence>
<name>A0AAF0EZA3_9BASI</name>
<dbReference type="PROSITE" id="PS00028">
    <property type="entry name" value="ZINC_FINGER_C2H2_1"/>
    <property type="match status" value="2"/>
</dbReference>
<dbReference type="Pfam" id="PF23561">
    <property type="entry name" value="zf-C2H2_15"/>
    <property type="match status" value="1"/>
</dbReference>
<evidence type="ECO:0000259" key="11">
    <source>
        <dbReference type="PROSITE" id="PS50157"/>
    </source>
</evidence>
<evidence type="ECO:0000313" key="12">
    <source>
        <dbReference type="EMBL" id="WFD39745.1"/>
    </source>
</evidence>
<evidence type="ECO:0000256" key="2">
    <source>
        <dbReference type="ARBA" id="ARBA00010831"/>
    </source>
</evidence>
<dbReference type="InterPro" id="IPR036236">
    <property type="entry name" value="Znf_C2H2_sf"/>
</dbReference>
<dbReference type="AlphaFoldDB" id="A0AAF0EZA3"/>
<dbReference type="RefSeq" id="XP_060122642.1">
    <property type="nucleotide sequence ID" value="XM_060266659.1"/>
</dbReference>
<feature type="region of interest" description="Disordered" evidence="10">
    <location>
        <begin position="139"/>
        <end position="188"/>
    </location>
</feature>
<dbReference type="SUPFAM" id="SSF57667">
    <property type="entry name" value="beta-beta-alpha zinc fingers"/>
    <property type="match status" value="2"/>
</dbReference>
<dbReference type="GO" id="GO:0005634">
    <property type="term" value="C:nucleus"/>
    <property type="evidence" value="ECO:0007669"/>
    <property type="project" value="UniProtKB-SubCell"/>
</dbReference>
<keyword evidence="6" id="KW-0862">Zinc</keyword>
<evidence type="ECO:0000256" key="3">
    <source>
        <dbReference type="ARBA" id="ARBA00022723"/>
    </source>
</evidence>
<dbReference type="FunFam" id="3.30.160.60:FF:000031">
    <property type="entry name" value="GLI family zinc finger 3"/>
    <property type="match status" value="1"/>
</dbReference>
<evidence type="ECO:0000256" key="9">
    <source>
        <dbReference type="PROSITE-ProRule" id="PRU00042"/>
    </source>
</evidence>
<dbReference type="GO" id="GO:0000981">
    <property type="term" value="F:DNA-binding transcription factor activity, RNA polymerase II-specific"/>
    <property type="evidence" value="ECO:0007669"/>
    <property type="project" value="TreeGrafter"/>
</dbReference>
<feature type="region of interest" description="Disordered" evidence="10">
    <location>
        <begin position="1"/>
        <end position="48"/>
    </location>
</feature>
<comment type="subcellular location">
    <subcellularLocation>
        <location evidence="1">Nucleus</location>
    </subcellularLocation>
</comment>
<feature type="compositionally biased region" description="Pro residues" evidence="10">
    <location>
        <begin position="36"/>
        <end position="47"/>
    </location>
</feature>
<feature type="domain" description="C2H2-type" evidence="11">
    <location>
        <begin position="116"/>
        <end position="145"/>
    </location>
</feature>
<accession>A0AAF0EZA3</accession>
<feature type="compositionally biased region" description="Basic and acidic residues" evidence="10">
    <location>
        <begin position="154"/>
        <end position="173"/>
    </location>
</feature>
<feature type="compositionally biased region" description="Low complexity" evidence="10">
    <location>
        <begin position="144"/>
        <end position="153"/>
    </location>
</feature>
<comment type="similarity">
    <text evidence="2">Belongs to the GLI C2H2-type zinc-finger protein family.</text>
</comment>
<keyword evidence="3" id="KW-0479">Metal-binding</keyword>
<dbReference type="GO" id="GO:0008270">
    <property type="term" value="F:zinc ion binding"/>
    <property type="evidence" value="ECO:0007669"/>
    <property type="project" value="UniProtKB-KW"/>
</dbReference>
<dbReference type="FunFam" id="3.30.160.60:FF:000201">
    <property type="entry name" value="C2H2 finger domain protein (Gli3)"/>
    <property type="match status" value="1"/>
</dbReference>
<evidence type="ECO:0000256" key="7">
    <source>
        <dbReference type="ARBA" id="ARBA00023125"/>
    </source>
</evidence>
<feature type="domain" description="C2H2-type" evidence="11">
    <location>
        <begin position="83"/>
        <end position="115"/>
    </location>
</feature>
<feature type="compositionally biased region" description="Acidic residues" evidence="10">
    <location>
        <begin position="8"/>
        <end position="28"/>
    </location>
</feature>
<evidence type="ECO:0000256" key="5">
    <source>
        <dbReference type="ARBA" id="ARBA00022771"/>
    </source>
</evidence>
<dbReference type="EMBL" id="CP119961">
    <property type="protein sequence ID" value="WFD39745.1"/>
    <property type="molecule type" value="Genomic_DNA"/>
</dbReference>
<proteinExistence type="inferred from homology"/>
<protein>
    <recommendedName>
        <fullName evidence="11">C2H2-type domain-containing protein</fullName>
    </recommendedName>
</protein>
<dbReference type="Pfam" id="PF00096">
    <property type="entry name" value="zf-C2H2"/>
    <property type="match status" value="1"/>
</dbReference>
<dbReference type="GeneID" id="85226377"/>
<evidence type="ECO:0000313" key="13">
    <source>
        <dbReference type="Proteomes" id="UP001217754"/>
    </source>
</evidence>
<dbReference type="InterPro" id="IPR056436">
    <property type="entry name" value="Znf-C2H2_ZIC1-5/GLI1-3-like"/>
</dbReference>
<keyword evidence="5 9" id="KW-0863">Zinc-finger</keyword>
<evidence type="ECO:0000256" key="8">
    <source>
        <dbReference type="ARBA" id="ARBA00023242"/>
    </source>
</evidence>
<keyword evidence="13" id="KW-1185">Reference proteome</keyword>
<keyword evidence="4" id="KW-0677">Repeat</keyword>
<dbReference type="SMART" id="SM00355">
    <property type="entry name" value="ZnF_C2H2"/>
    <property type="match status" value="3"/>
</dbReference>
<evidence type="ECO:0000256" key="6">
    <source>
        <dbReference type="ARBA" id="ARBA00022833"/>
    </source>
</evidence>
<dbReference type="InterPro" id="IPR013087">
    <property type="entry name" value="Znf_C2H2_type"/>
</dbReference>
<dbReference type="PANTHER" id="PTHR45718">
    <property type="entry name" value="TRANSCRIPTIONAL ACTIVATOR CUBITUS INTERRUPTUS"/>
    <property type="match status" value="1"/>
</dbReference>
<keyword evidence="8" id="KW-0539">Nucleus</keyword>
<evidence type="ECO:0000256" key="10">
    <source>
        <dbReference type="SAM" id="MobiDB-lite"/>
    </source>
</evidence>
<evidence type="ECO:0000256" key="4">
    <source>
        <dbReference type="ARBA" id="ARBA00022737"/>
    </source>
</evidence>
<dbReference type="PROSITE" id="PS50157">
    <property type="entry name" value="ZINC_FINGER_C2H2_2"/>
    <property type="match status" value="3"/>
</dbReference>
<keyword evidence="7" id="KW-0238">DNA-binding</keyword>
<organism evidence="12 13">
    <name type="scientific">Malassezia japonica</name>
    <dbReference type="NCBI Taxonomy" id="223818"/>
    <lineage>
        <taxon>Eukaryota</taxon>
        <taxon>Fungi</taxon>
        <taxon>Dikarya</taxon>
        <taxon>Basidiomycota</taxon>
        <taxon>Ustilaginomycotina</taxon>
        <taxon>Malasseziomycetes</taxon>
        <taxon>Malasseziales</taxon>
        <taxon>Malasseziaceae</taxon>
        <taxon>Malassezia</taxon>
    </lineage>
</organism>
<feature type="region of interest" description="Disordered" evidence="10">
    <location>
        <begin position="222"/>
        <end position="252"/>
    </location>
</feature>
<gene>
    <name evidence="12" type="ORF">MJAP1_002726</name>
</gene>
<dbReference type="Gene3D" id="3.30.160.60">
    <property type="entry name" value="Classic Zinc Finger"/>
    <property type="match status" value="3"/>
</dbReference>
<reference evidence="12" key="1">
    <citation type="submission" date="2023-03" db="EMBL/GenBank/DDBJ databases">
        <title>Mating type loci evolution in Malassezia.</title>
        <authorList>
            <person name="Coelho M.A."/>
        </authorList>
    </citation>
    <scope>NUCLEOTIDE SEQUENCE</scope>
    <source>
        <strain evidence="12">CBS 9431</strain>
    </source>
</reference>
<dbReference type="Proteomes" id="UP001217754">
    <property type="component" value="Chromosome 4"/>
</dbReference>
<dbReference type="PANTHER" id="PTHR45718:SF8">
    <property type="entry name" value="GLIS FAMILY ZINC FINGER 2"/>
    <property type="match status" value="1"/>
</dbReference>